<protein>
    <recommendedName>
        <fullName evidence="6">N-acyl-L-amino-acid amidohydrolase</fullName>
    </recommendedName>
</protein>
<feature type="signal peptide" evidence="3">
    <location>
        <begin position="1"/>
        <end position="24"/>
    </location>
</feature>
<dbReference type="Proteomes" id="UP000324705">
    <property type="component" value="Chromosome 7A"/>
</dbReference>
<feature type="binding site" evidence="2">
    <location>
        <position position="102"/>
    </location>
    <ligand>
        <name>Zn(2+)</name>
        <dbReference type="ChEBI" id="CHEBI:29105"/>
        <label>1</label>
    </ligand>
</feature>
<dbReference type="SUPFAM" id="SSF53187">
    <property type="entry name" value="Zn-dependent exopeptidases"/>
    <property type="match status" value="1"/>
</dbReference>
<gene>
    <name evidence="4" type="ORF">TRITD_7Av1G054240</name>
</gene>
<keyword evidence="2" id="KW-0479">Metal-binding</keyword>
<organism evidence="4 5">
    <name type="scientific">Triticum turgidum subsp. durum</name>
    <name type="common">Durum wheat</name>
    <name type="synonym">Triticum durum</name>
    <dbReference type="NCBI Taxonomy" id="4567"/>
    <lineage>
        <taxon>Eukaryota</taxon>
        <taxon>Viridiplantae</taxon>
        <taxon>Streptophyta</taxon>
        <taxon>Embryophyta</taxon>
        <taxon>Tracheophyta</taxon>
        <taxon>Spermatophyta</taxon>
        <taxon>Magnoliopsida</taxon>
        <taxon>Liliopsida</taxon>
        <taxon>Poales</taxon>
        <taxon>Poaceae</taxon>
        <taxon>BOP clade</taxon>
        <taxon>Pooideae</taxon>
        <taxon>Triticodae</taxon>
        <taxon>Triticeae</taxon>
        <taxon>Triticinae</taxon>
        <taxon>Triticum</taxon>
    </lineage>
</organism>
<dbReference type="Gene3D" id="3.40.630.10">
    <property type="entry name" value="Zn peptidases"/>
    <property type="match status" value="2"/>
</dbReference>
<dbReference type="PANTHER" id="PTHR45892">
    <property type="entry name" value="AMINOACYLASE-1"/>
    <property type="match status" value="1"/>
</dbReference>
<feature type="active site" evidence="1">
    <location>
        <position position="104"/>
    </location>
</feature>
<dbReference type="InterPro" id="IPR052083">
    <property type="entry name" value="Aminoacylase-1_M20A"/>
</dbReference>
<comment type="cofactor">
    <cofactor evidence="2">
        <name>Zn(2+)</name>
        <dbReference type="ChEBI" id="CHEBI:29105"/>
    </cofactor>
    <text evidence="2">Binds 2 Zn(2+) ions per subunit.</text>
</comment>
<dbReference type="GO" id="GO:0004046">
    <property type="term" value="F:aminoacylase activity"/>
    <property type="evidence" value="ECO:0007669"/>
    <property type="project" value="TreeGrafter"/>
</dbReference>
<accession>A0A9R0Z5Y0</accession>
<evidence type="ECO:0000256" key="1">
    <source>
        <dbReference type="PIRSR" id="PIRSR036696-1"/>
    </source>
</evidence>
<evidence type="ECO:0000256" key="3">
    <source>
        <dbReference type="SAM" id="SignalP"/>
    </source>
</evidence>
<sequence length="268" mass="28955">MRRLGHFPLLAAVLLAVVPHPAHPLTELETSQIRRFQDYLRICTAHPAPDYAGAAAFLLPYAASLGLSSKTLHFSPCKSKPLLLLTWPGTDPSLPSILLNSHLDSVPAEPEAIRGLQAAGFAPARTVHVSLVPDEEIGGEDGHEKFVQSEEFRALNVGFMLDEGQASLTDVYRVFYADRLVWKLIVKATGAPGHGSKLFDGAAVENLMDCIETVAGYRDAQFEKVKSGKYGPGEVVSVNPVYMNAGTPSPTVRILLLVTLLAISFTAR</sequence>
<dbReference type="PANTHER" id="PTHR45892:SF3">
    <property type="entry name" value="PUTATIVE-RELATED"/>
    <property type="match status" value="1"/>
</dbReference>
<dbReference type="Gramene" id="TRITD7Av1G054240.4">
    <property type="protein sequence ID" value="TRITD7Av1G054240.4"/>
    <property type="gene ID" value="TRITD7Av1G054240"/>
</dbReference>
<reference evidence="4 5" key="1">
    <citation type="submission" date="2017-09" db="EMBL/GenBank/DDBJ databases">
        <authorList>
            <consortium name="International Durum Wheat Genome Sequencing Consortium (IDWGSC)"/>
            <person name="Milanesi L."/>
        </authorList>
    </citation>
    <scope>NUCLEOTIDE SEQUENCE [LARGE SCALE GENOMIC DNA]</scope>
    <source>
        <strain evidence="5">cv. Svevo</strain>
    </source>
</reference>
<proteinExistence type="predicted"/>
<evidence type="ECO:0008006" key="6">
    <source>
        <dbReference type="Google" id="ProtNLM"/>
    </source>
</evidence>
<feature type="binding site" evidence="2">
    <location>
        <position position="136"/>
    </location>
    <ligand>
        <name>Zn(2+)</name>
        <dbReference type="ChEBI" id="CHEBI:29105"/>
        <label>2</label>
    </ligand>
</feature>
<evidence type="ECO:0000313" key="5">
    <source>
        <dbReference type="Proteomes" id="UP000324705"/>
    </source>
</evidence>
<evidence type="ECO:0000256" key="2">
    <source>
        <dbReference type="PIRSR" id="PIRSR036696-2"/>
    </source>
</evidence>
<keyword evidence="5" id="KW-1185">Reference proteome</keyword>
<feature type="binding site" evidence="2">
    <location>
        <position position="163"/>
    </location>
    <ligand>
        <name>Zn(2+)</name>
        <dbReference type="ChEBI" id="CHEBI:29105"/>
        <label>1</label>
    </ligand>
</feature>
<feature type="active site" description="Proton acceptor" evidence="1">
    <location>
        <position position="135"/>
    </location>
</feature>
<dbReference type="GO" id="GO:0046872">
    <property type="term" value="F:metal ion binding"/>
    <property type="evidence" value="ECO:0007669"/>
    <property type="project" value="UniProtKB-KW"/>
</dbReference>
<feature type="chain" id="PRO_5040374929" description="N-acyl-L-amino-acid amidohydrolase" evidence="3">
    <location>
        <begin position="25"/>
        <end position="268"/>
    </location>
</feature>
<dbReference type="AlphaFoldDB" id="A0A9R0Z5Y0"/>
<keyword evidence="3" id="KW-0732">Signal</keyword>
<keyword evidence="2" id="KW-0862">Zinc</keyword>
<dbReference type="PIRSF" id="PIRSF036696">
    <property type="entry name" value="ACY-1"/>
    <property type="match status" value="1"/>
</dbReference>
<dbReference type="EMBL" id="LT934123">
    <property type="protein sequence ID" value="VAI71930.1"/>
    <property type="molecule type" value="Genomic_DNA"/>
</dbReference>
<name>A0A9R0Z5Y0_TRITD</name>
<evidence type="ECO:0000313" key="4">
    <source>
        <dbReference type="EMBL" id="VAI71930.1"/>
    </source>
</evidence>